<dbReference type="PANTHER" id="PTHR36897:SF2">
    <property type="entry name" value="OS10G0350800 PROTEIN"/>
    <property type="match status" value="1"/>
</dbReference>
<evidence type="ECO:0000313" key="3">
    <source>
        <dbReference type="Proteomes" id="UP001472866"/>
    </source>
</evidence>
<feature type="compositionally biased region" description="Basic residues" evidence="1">
    <location>
        <begin position="1"/>
        <end position="12"/>
    </location>
</feature>
<feature type="region of interest" description="Disordered" evidence="1">
    <location>
        <begin position="1"/>
        <end position="28"/>
    </location>
</feature>
<dbReference type="Proteomes" id="UP001472866">
    <property type="component" value="Chromosome 09"/>
</dbReference>
<protein>
    <recommendedName>
        <fullName evidence="4">N-acetyltransferase domain-containing protein</fullName>
    </recommendedName>
</protein>
<reference evidence="2 3" key="1">
    <citation type="submission" date="2024-03" db="EMBL/GenBank/DDBJ databases">
        <title>Complete genome sequence of the green alga Chloropicon roscoffensis RCC1871.</title>
        <authorList>
            <person name="Lemieux C."/>
            <person name="Pombert J.-F."/>
            <person name="Otis C."/>
            <person name="Turmel M."/>
        </authorList>
    </citation>
    <scope>NUCLEOTIDE SEQUENCE [LARGE SCALE GENOMIC DNA]</scope>
    <source>
        <strain evidence="2 3">RCC1871</strain>
    </source>
</reference>
<evidence type="ECO:0008006" key="4">
    <source>
        <dbReference type="Google" id="ProtNLM"/>
    </source>
</evidence>
<proteinExistence type="predicted"/>
<evidence type="ECO:0000313" key="2">
    <source>
        <dbReference type="EMBL" id="WZN64289.1"/>
    </source>
</evidence>
<keyword evidence="3" id="KW-1185">Reference proteome</keyword>
<organism evidence="2 3">
    <name type="scientific">Chloropicon roscoffensis</name>
    <dbReference type="NCBI Taxonomy" id="1461544"/>
    <lineage>
        <taxon>Eukaryota</taxon>
        <taxon>Viridiplantae</taxon>
        <taxon>Chlorophyta</taxon>
        <taxon>Chloropicophyceae</taxon>
        <taxon>Chloropicales</taxon>
        <taxon>Chloropicaceae</taxon>
        <taxon>Chloropicon</taxon>
    </lineage>
</organism>
<gene>
    <name evidence="2" type="ORF">HKI87_09g58440</name>
</gene>
<dbReference type="InterPro" id="IPR016181">
    <property type="entry name" value="Acyl_CoA_acyltransferase"/>
</dbReference>
<dbReference type="SUPFAM" id="SSF55729">
    <property type="entry name" value="Acyl-CoA N-acyltransferases (Nat)"/>
    <property type="match status" value="1"/>
</dbReference>
<dbReference type="EMBL" id="CP151509">
    <property type="protein sequence ID" value="WZN64289.1"/>
    <property type="molecule type" value="Genomic_DNA"/>
</dbReference>
<accession>A0AAX4PDN2</accession>
<feature type="compositionally biased region" description="Low complexity" evidence="1">
    <location>
        <begin position="13"/>
        <end position="24"/>
    </location>
</feature>
<dbReference type="AlphaFoldDB" id="A0AAX4PDN2"/>
<dbReference type="PANTHER" id="PTHR36897">
    <property type="entry name" value="OS10G0351100-LIKE PROTEIN"/>
    <property type="match status" value="1"/>
</dbReference>
<sequence>MVSSTAKRHARARACASSSSTSSSPNLTADRVALSASRRNIRLRYDGLGPAFRVTATAALDGEGDGQEGEEVGHVTGFWLPTGYVHFDEMRVPRTARGRSQGAFGTGLLLGCYSLCRLREKGCETAELLAINDNPYQYDKLVRYYERMGFDKVREVGSGESPWLVELGDQLVWGGTGMLMRARVDDVIEKWARSFREK</sequence>
<name>A0AAX4PDN2_9CHLO</name>
<evidence type="ECO:0000256" key="1">
    <source>
        <dbReference type="SAM" id="MobiDB-lite"/>
    </source>
</evidence>
<dbReference type="Gene3D" id="3.40.630.30">
    <property type="match status" value="1"/>
</dbReference>